<dbReference type="InterPro" id="IPR036457">
    <property type="entry name" value="PPM-type-like_dom_sf"/>
</dbReference>
<dbReference type="CDD" id="cd00143">
    <property type="entry name" value="PP2Cc"/>
    <property type="match status" value="1"/>
</dbReference>
<accession>A0A1H6KZJ5</accession>
<proteinExistence type="predicted"/>
<gene>
    <name evidence="2" type="ORF">SAMN02910265_02712</name>
</gene>
<feature type="domain" description="PPM-type phosphatase" evidence="1">
    <location>
        <begin position="4"/>
        <end position="258"/>
    </location>
</feature>
<evidence type="ECO:0000313" key="3">
    <source>
        <dbReference type="Proteomes" id="UP000183190"/>
    </source>
</evidence>
<sequence length="259" mass="29003">MEYFFSYVTTEGAVRKVNQDSLFISEAEYDGEKIFFGAVCDGVGGLSAGEKASGYVCKRINEWFAADFAELMRNSASILKIRESLDDRLHELNERINDYADRHSSDMATTFTGLLILPKFGNVLTAHVGDTRLYKITNDEIEVLTSDHSVVAQEVRDGIITQEMAEKDPRQNQLTNCIGAGLDDTSYDYSISPYSKGDVYMLCSDGFRKKISSEEIHKALSPSANKDEKTMKSNLEKLKDQVIQRGEKDNITALMVKLC</sequence>
<dbReference type="Pfam" id="PF13672">
    <property type="entry name" value="PP2C_2"/>
    <property type="match status" value="1"/>
</dbReference>
<organism evidence="2 3">
    <name type="scientific">Ruminococcus flavefaciens</name>
    <dbReference type="NCBI Taxonomy" id="1265"/>
    <lineage>
        <taxon>Bacteria</taxon>
        <taxon>Bacillati</taxon>
        <taxon>Bacillota</taxon>
        <taxon>Clostridia</taxon>
        <taxon>Eubacteriales</taxon>
        <taxon>Oscillospiraceae</taxon>
        <taxon>Ruminococcus</taxon>
    </lineage>
</organism>
<dbReference type="Gene3D" id="3.60.40.10">
    <property type="entry name" value="PPM-type phosphatase domain"/>
    <property type="match status" value="1"/>
</dbReference>
<dbReference type="SMART" id="SM00331">
    <property type="entry name" value="PP2C_SIG"/>
    <property type="match status" value="1"/>
</dbReference>
<reference evidence="2 3" key="1">
    <citation type="submission" date="2016-10" db="EMBL/GenBank/DDBJ databases">
        <authorList>
            <person name="de Groot N.N."/>
        </authorList>
    </citation>
    <scope>NUCLEOTIDE SEQUENCE [LARGE SCALE GENOMIC DNA]</scope>
    <source>
        <strain evidence="2 3">YAD2003</strain>
    </source>
</reference>
<dbReference type="EMBL" id="FNWV01000012">
    <property type="protein sequence ID" value="SEH79081.1"/>
    <property type="molecule type" value="Genomic_DNA"/>
</dbReference>
<evidence type="ECO:0000313" key="2">
    <source>
        <dbReference type="EMBL" id="SEH79081.1"/>
    </source>
</evidence>
<dbReference type="OrthoDB" id="9801841at2"/>
<dbReference type="SUPFAM" id="SSF81606">
    <property type="entry name" value="PP2C-like"/>
    <property type="match status" value="1"/>
</dbReference>
<dbReference type="Proteomes" id="UP000183190">
    <property type="component" value="Unassembled WGS sequence"/>
</dbReference>
<dbReference type="SMART" id="SM00332">
    <property type="entry name" value="PP2Cc"/>
    <property type="match status" value="1"/>
</dbReference>
<dbReference type="InterPro" id="IPR001932">
    <property type="entry name" value="PPM-type_phosphatase-like_dom"/>
</dbReference>
<dbReference type="PROSITE" id="PS51746">
    <property type="entry name" value="PPM_2"/>
    <property type="match status" value="1"/>
</dbReference>
<dbReference type="AlphaFoldDB" id="A0A1H6KZJ5"/>
<protein>
    <submittedName>
        <fullName evidence="2">Serine/threonine protein phosphatase PrpC</fullName>
    </submittedName>
</protein>
<name>A0A1H6KZJ5_RUMFL</name>
<evidence type="ECO:0000259" key="1">
    <source>
        <dbReference type="PROSITE" id="PS51746"/>
    </source>
</evidence>
<dbReference type="RefSeq" id="WP_074718302.1">
    <property type="nucleotide sequence ID" value="NZ_FNWV01000012.1"/>
</dbReference>